<feature type="compositionally biased region" description="Low complexity" evidence="1">
    <location>
        <begin position="135"/>
        <end position="149"/>
    </location>
</feature>
<sequence>MNKNIDLHYNTVFERTASSNNALHLPLTDNTKHDDFSGTHAPGFLTQDIVPPSMRSNASDQVTLRSHPNQQTSQLYPSTSNVYQAQEVSQSRHKRPHQQRNTSTHHSPKHSHQTPKHKHHRTRHHSPHNTANNQLNNSTLHSTDSSSSNVYAREQQILSDRERYQIKLERTFGEYTFPPQSDKDILNTITSIMSNGKGRMDIIVEEQIIEDGVDLKQLSDLGIINNSSSDDEYGTKLDNQWKSSEKDLNQSDLLLQFKETFKPNQFNVHRDVRVYQQGHMSPNHQQILYDSKGRQVPTGFKFQTDDREISTSQSPERRHNNHHSPSNNKTQTIKNRTPDASNSLRSDGNQSINRISPQRLNYTPQYNSSPPKNKYYQKNETDNEKK</sequence>
<name>A0A5J4WSW5_9EUKA</name>
<gene>
    <name evidence="2" type="ORF">EZS28_006234</name>
</gene>
<dbReference type="Proteomes" id="UP000324800">
    <property type="component" value="Unassembled WGS sequence"/>
</dbReference>
<feature type="region of interest" description="Disordered" evidence="1">
    <location>
        <begin position="34"/>
        <end position="151"/>
    </location>
</feature>
<feature type="compositionally biased region" description="Polar residues" evidence="1">
    <location>
        <begin position="329"/>
        <end position="371"/>
    </location>
</feature>
<accession>A0A5J4WSW5</accession>
<organism evidence="2 3">
    <name type="scientific">Streblomastix strix</name>
    <dbReference type="NCBI Taxonomy" id="222440"/>
    <lineage>
        <taxon>Eukaryota</taxon>
        <taxon>Metamonada</taxon>
        <taxon>Preaxostyla</taxon>
        <taxon>Oxymonadida</taxon>
        <taxon>Streblomastigidae</taxon>
        <taxon>Streblomastix</taxon>
    </lineage>
</organism>
<evidence type="ECO:0000313" key="2">
    <source>
        <dbReference type="EMBL" id="KAA6398237.1"/>
    </source>
</evidence>
<feature type="compositionally biased region" description="Basic and acidic residues" evidence="1">
    <location>
        <begin position="377"/>
        <end position="386"/>
    </location>
</feature>
<feature type="region of interest" description="Disordered" evidence="1">
    <location>
        <begin position="287"/>
        <end position="386"/>
    </location>
</feature>
<comment type="caution">
    <text evidence="2">The sequence shown here is derived from an EMBL/GenBank/DDBJ whole genome shotgun (WGS) entry which is preliminary data.</text>
</comment>
<reference evidence="2 3" key="1">
    <citation type="submission" date="2019-03" db="EMBL/GenBank/DDBJ databases">
        <title>Single cell metagenomics reveals metabolic interactions within the superorganism composed of flagellate Streblomastix strix and complex community of Bacteroidetes bacteria on its surface.</title>
        <authorList>
            <person name="Treitli S.C."/>
            <person name="Kolisko M."/>
            <person name="Husnik F."/>
            <person name="Keeling P."/>
            <person name="Hampl V."/>
        </authorList>
    </citation>
    <scope>NUCLEOTIDE SEQUENCE [LARGE SCALE GENOMIC DNA]</scope>
    <source>
        <strain evidence="2">ST1C</strain>
    </source>
</reference>
<protein>
    <submittedName>
        <fullName evidence="2">Uncharacterized protein</fullName>
    </submittedName>
</protein>
<evidence type="ECO:0000256" key="1">
    <source>
        <dbReference type="SAM" id="MobiDB-lite"/>
    </source>
</evidence>
<dbReference type="AlphaFoldDB" id="A0A5J4WSW5"/>
<dbReference type="EMBL" id="SNRW01001001">
    <property type="protein sequence ID" value="KAA6398237.1"/>
    <property type="molecule type" value="Genomic_DNA"/>
</dbReference>
<evidence type="ECO:0000313" key="3">
    <source>
        <dbReference type="Proteomes" id="UP000324800"/>
    </source>
</evidence>
<feature type="compositionally biased region" description="Basic residues" evidence="1">
    <location>
        <begin position="106"/>
        <end position="127"/>
    </location>
</feature>
<feature type="compositionally biased region" description="Polar residues" evidence="1">
    <location>
        <begin position="54"/>
        <end position="89"/>
    </location>
</feature>
<proteinExistence type="predicted"/>